<reference evidence="9" key="1">
    <citation type="journal article" date="2015" name="BMC Genomics">
        <title>Draft genome of a commonly misdiagnosed multidrug resistant pathogen Candida auris.</title>
        <authorList>
            <person name="Chatterjee S."/>
            <person name="Alampalli S.V."/>
            <person name="Nageshan R.K."/>
            <person name="Chettiar S.T."/>
            <person name="Joshi S."/>
            <person name="Tatu U.S."/>
        </authorList>
    </citation>
    <scope>NUCLEOTIDE SEQUENCE [LARGE SCALE GENOMIC DNA]</scope>
    <source>
        <strain evidence="9">6684</strain>
    </source>
</reference>
<keyword evidence="5 6" id="KW-0472">Membrane</keyword>
<dbReference type="Pfam" id="PF03381">
    <property type="entry name" value="CDC50"/>
    <property type="match status" value="1"/>
</dbReference>
<feature type="transmembrane region" description="Helical" evidence="7">
    <location>
        <begin position="55"/>
        <end position="78"/>
    </location>
</feature>
<dbReference type="Proteomes" id="UP000037122">
    <property type="component" value="Unassembled WGS sequence"/>
</dbReference>
<evidence type="ECO:0000256" key="6">
    <source>
        <dbReference type="PIRNR" id="PIRNR015840"/>
    </source>
</evidence>
<evidence type="ECO:0000256" key="5">
    <source>
        <dbReference type="ARBA" id="ARBA00023136"/>
    </source>
</evidence>
<evidence type="ECO:0000256" key="7">
    <source>
        <dbReference type="SAM" id="Phobius"/>
    </source>
</evidence>
<dbReference type="PANTHER" id="PTHR10926:SF0">
    <property type="entry name" value="CDC50, ISOFORM A"/>
    <property type="match status" value="1"/>
</dbReference>
<dbReference type="VEuPathDB" id="FungiDB:CJI96_0003167"/>
<comment type="subcellular location">
    <subcellularLocation>
        <location evidence="1">Membrane</location>
        <topology evidence="1">Multi-pass membrane protein</topology>
    </subcellularLocation>
</comment>
<comment type="similarity">
    <text evidence="2 6">Belongs to the CDC50/LEM3 family.</text>
</comment>
<dbReference type="PANTHER" id="PTHR10926">
    <property type="entry name" value="CELL CYCLE CONTROL PROTEIN 50"/>
    <property type="match status" value="1"/>
</dbReference>
<evidence type="ECO:0000256" key="3">
    <source>
        <dbReference type="ARBA" id="ARBA00022692"/>
    </source>
</evidence>
<dbReference type="VEuPathDB" id="FungiDB:CJJ09_002891"/>
<gene>
    <name evidence="8" type="ORF">QG37_02911</name>
</gene>
<comment type="caution">
    <text evidence="8">The sequence shown here is derived from an EMBL/GenBank/DDBJ whole genome shotgun (WGS) entry which is preliminary data.</text>
</comment>
<dbReference type="InterPro" id="IPR005045">
    <property type="entry name" value="CDC50/LEM3_fam"/>
</dbReference>
<dbReference type="AlphaFoldDB" id="A0A0L0P0M0"/>
<dbReference type="GO" id="GO:0045332">
    <property type="term" value="P:phospholipid translocation"/>
    <property type="evidence" value="ECO:0007669"/>
    <property type="project" value="UniProtKB-UniRule"/>
</dbReference>
<organism evidence="8 9">
    <name type="scientific">Candidozyma auris</name>
    <name type="common">Yeast</name>
    <name type="synonym">Candida auris</name>
    <dbReference type="NCBI Taxonomy" id="498019"/>
    <lineage>
        <taxon>Eukaryota</taxon>
        <taxon>Fungi</taxon>
        <taxon>Dikarya</taxon>
        <taxon>Ascomycota</taxon>
        <taxon>Saccharomycotina</taxon>
        <taxon>Pichiomycetes</taxon>
        <taxon>Metschnikowiaceae</taxon>
        <taxon>Candidozyma</taxon>
    </lineage>
</organism>
<dbReference type="VEuPathDB" id="FungiDB:CJJ07_000631"/>
<evidence type="ECO:0000256" key="1">
    <source>
        <dbReference type="ARBA" id="ARBA00004141"/>
    </source>
</evidence>
<dbReference type="EMBL" id="LGST01000020">
    <property type="protein sequence ID" value="KND99972.1"/>
    <property type="molecule type" value="Genomic_DNA"/>
</dbReference>
<evidence type="ECO:0000256" key="2">
    <source>
        <dbReference type="ARBA" id="ARBA00009457"/>
    </source>
</evidence>
<evidence type="ECO:0000313" key="9">
    <source>
        <dbReference type="Proteomes" id="UP000037122"/>
    </source>
</evidence>
<keyword evidence="3 7" id="KW-0812">Transmembrane</keyword>
<evidence type="ECO:0000256" key="4">
    <source>
        <dbReference type="ARBA" id="ARBA00022989"/>
    </source>
</evidence>
<sequence length="409" mass="46472">MNFLRRRKQSSEDDDLVDSALASTSQVHKSRKPPNTAFRQQRLKAWQPILTPKTVIPFLFLLAVVFAPLGIVIIYATYNVQKLEVDYSKCGEEASDSFQLIPSKYTLYHFQGTSDNPDFKWKLQKGTDAQGDESQTCVVQFNLPKDIDPPIYLYYKLTNFYQNHRKYVESYDVKQLRGEALKPDDLDSHCKPLRLQTVDGVEKAVYPCGLIANSYFNDTFSSPVLLNLKSGSDNETYILSEEGITWPSDKSHKFKKTSYSHTDIVPPPNWAKMFPDGYNETNVPNVHEWEHLHNWMRTAGLPEFLKLYSKNTTEKISSGTYEMNIGMNYPVTIFGGTKSLVISTNSVLGGRNLSLGVIYIIVAVISLVCAIAFFLQHLIKPRKVGDHNFLQQDGGAFRDGQPIAFREQL</sequence>
<dbReference type="VEuPathDB" id="FungiDB:B9J08_000932"/>
<dbReference type="GO" id="GO:0005794">
    <property type="term" value="C:Golgi apparatus"/>
    <property type="evidence" value="ECO:0007669"/>
    <property type="project" value="TreeGrafter"/>
</dbReference>
<keyword evidence="4 7" id="KW-1133">Transmembrane helix</keyword>
<dbReference type="PIRSF" id="PIRSF015840">
    <property type="entry name" value="DUF284_TM_euk"/>
    <property type="match status" value="1"/>
</dbReference>
<dbReference type="VEuPathDB" id="FungiDB:QG37_02911"/>
<protein>
    <recommendedName>
        <fullName evidence="10">Cell cycle control protein</fullName>
    </recommendedName>
</protein>
<dbReference type="GO" id="GO:0005783">
    <property type="term" value="C:endoplasmic reticulum"/>
    <property type="evidence" value="ECO:0007669"/>
    <property type="project" value="TreeGrafter"/>
</dbReference>
<dbReference type="GO" id="GO:0005886">
    <property type="term" value="C:plasma membrane"/>
    <property type="evidence" value="ECO:0007669"/>
    <property type="project" value="TreeGrafter"/>
</dbReference>
<dbReference type="VEuPathDB" id="FungiDB:CJI97_000950"/>
<proteinExistence type="inferred from homology"/>
<feature type="transmembrane region" description="Helical" evidence="7">
    <location>
        <begin position="353"/>
        <end position="375"/>
    </location>
</feature>
<evidence type="ECO:0008006" key="10">
    <source>
        <dbReference type="Google" id="ProtNLM"/>
    </source>
</evidence>
<evidence type="ECO:0000313" key="8">
    <source>
        <dbReference type="EMBL" id="KND99972.1"/>
    </source>
</evidence>
<name>A0A0L0P0M0_CANAR</name>
<accession>A0A0L0P0M0</accession>